<dbReference type="Proteomes" id="UP001066276">
    <property type="component" value="Chromosome 11"/>
</dbReference>
<proteinExistence type="predicted"/>
<feature type="region of interest" description="Disordered" evidence="1">
    <location>
        <begin position="1"/>
        <end position="94"/>
    </location>
</feature>
<evidence type="ECO:0000313" key="3">
    <source>
        <dbReference type="Proteomes" id="UP001066276"/>
    </source>
</evidence>
<reference evidence="2" key="1">
    <citation type="journal article" date="2022" name="bioRxiv">
        <title>Sequencing and chromosome-scale assembly of the giantPleurodeles waltlgenome.</title>
        <authorList>
            <person name="Brown T."/>
            <person name="Elewa A."/>
            <person name="Iarovenko S."/>
            <person name="Subramanian E."/>
            <person name="Araus A.J."/>
            <person name="Petzold A."/>
            <person name="Susuki M."/>
            <person name="Suzuki K.-i.T."/>
            <person name="Hayashi T."/>
            <person name="Toyoda A."/>
            <person name="Oliveira C."/>
            <person name="Osipova E."/>
            <person name="Leigh N.D."/>
            <person name="Simon A."/>
            <person name="Yun M.H."/>
        </authorList>
    </citation>
    <scope>NUCLEOTIDE SEQUENCE</scope>
    <source>
        <strain evidence="2">20211129_DDA</strain>
        <tissue evidence="2">Liver</tissue>
    </source>
</reference>
<sequence>MTCPGGTTTRGTPNVFCRGSDGRILTGDAGDFWGRDLKRRNSLEEGVEENTERGEGDALSILQSEEETAATPSRGEDAGPSFQEPRKRSSKTGP</sequence>
<dbReference type="AlphaFoldDB" id="A0AAV7LJ83"/>
<organism evidence="2 3">
    <name type="scientific">Pleurodeles waltl</name>
    <name type="common">Iberian ribbed newt</name>
    <dbReference type="NCBI Taxonomy" id="8319"/>
    <lineage>
        <taxon>Eukaryota</taxon>
        <taxon>Metazoa</taxon>
        <taxon>Chordata</taxon>
        <taxon>Craniata</taxon>
        <taxon>Vertebrata</taxon>
        <taxon>Euteleostomi</taxon>
        <taxon>Amphibia</taxon>
        <taxon>Batrachia</taxon>
        <taxon>Caudata</taxon>
        <taxon>Salamandroidea</taxon>
        <taxon>Salamandridae</taxon>
        <taxon>Pleurodelinae</taxon>
        <taxon>Pleurodeles</taxon>
    </lineage>
</organism>
<evidence type="ECO:0000313" key="2">
    <source>
        <dbReference type="EMBL" id="KAJ1091074.1"/>
    </source>
</evidence>
<dbReference type="EMBL" id="JANPWB010000015">
    <property type="protein sequence ID" value="KAJ1091074.1"/>
    <property type="molecule type" value="Genomic_DNA"/>
</dbReference>
<gene>
    <name evidence="2" type="ORF">NDU88_004202</name>
</gene>
<comment type="caution">
    <text evidence="2">The sequence shown here is derived from an EMBL/GenBank/DDBJ whole genome shotgun (WGS) entry which is preliminary data.</text>
</comment>
<protein>
    <submittedName>
        <fullName evidence="2">Uncharacterized protein</fullName>
    </submittedName>
</protein>
<evidence type="ECO:0000256" key="1">
    <source>
        <dbReference type="SAM" id="MobiDB-lite"/>
    </source>
</evidence>
<name>A0AAV7LJ83_PLEWA</name>
<accession>A0AAV7LJ83</accession>
<keyword evidence="3" id="KW-1185">Reference proteome</keyword>
<feature type="compositionally biased region" description="Low complexity" evidence="1">
    <location>
        <begin position="1"/>
        <end position="12"/>
    </location>
</feature>
<feature type="compositionally biased region" description="Basic and acidic residues" evidence="1">
    <location>
        <begin position="33"/>
        <end position="43"/>
    </location>
</feature>